<dbReference type="PANTHER" id="PTHR30572">
    <property type="entry name" value="MEMBRANE COMPONENT OF TRANSPORTER-RELATED"/>
    <property type="match status" value="1"/>
</dbReference>
<feature type="transmembrane region" description="Helical" evidence="7">
    <location>
        <begin position="369"/>
        <end position="390"/>
    </location>
</feature>
<evidence type="ECO:0000313" key="10">
    <source>
        <dbReference type="Proteomes" id="UP001597362"/>
    </source>
</evidence>
<keyword evidence="10" id="KW-1185">Reference proteome</keyword>
<evidence type="ECO:0000256" key="6">
    <source>
        <dbReference type="ARBA" id="ARBA00038076"/>
    </source>
</evidence>
<keyword evidence="3 7" id="KW-0812">Transmembrane</keyword>
<evidence type="ECO:0000256" key="7">
    <source>
        <dbReference type="SAM" id="Phobius"/>
    </source>
</evidence>
<dbReference type="PANTHER" id="PTHR30572:SF4">
    <property type="entry name" value="ABC TRANSPORTER PERMEASE YTRF"/>
    <property type="match status" value="1"/>
</dbReference>
<evidence type="ECO:0000256" key="3">
    <source>
        <dbReference type="ARBA" id="ARBA00022692"/>
    </source>
</evidence>
<comment type="caution">
    <text evidence="9">The sequence shown here is derived from an EMBL/GenBank/DDBJ whole genome shotgun (WGS) entry which is preliminary data.</text>
</comment>
<dbReference type="InterPro" id="IPR003838">
    <property type="entry name" value="ABC3_permease_C"/>
</dbReference>
<sequence>MIRLIYQSMINKKSKFLLLMVQFTIGFAALIFGLTSIFNLLQYKKSVEALVPLDTVHAYINIDIGLAEKNLDMLNEYSNVFKQLKEKNLVEKLGLFETMYVYDSPNQQEIKKESRLYILNNDSIEMSKLTLQEGTIKPLETNLHSSKNIPVVVSSALKDQYKVGKTYQLYYINGQTQKYEKIEIKVVGILASSVLFWPGNSTYISENIINNKEFILAPQFKEFELAMSFAYNSLIQLPEHETREENLKQIKSVFDHNGLDLQYTTLQDEIDSYNEGRKVVIISTTTFAAILLLLSLLGSIGAILTSISTRYKDFGIYYSLGFTKNNMIRLVFGEIIIVFGVSFILAIVICKILFATLLVNEALIMNSSVIAIAFVIMIICIMLSTIMPFIKLKKIEPIDLIKGVNK</sequence>
<evidence type="ECO:0000259" key="8">
    <source>
        <dbReference type="Pfam" id="PF02687"/>
    </source>
</evidence>
<keyword evidence="5 7" id="KW-0472">Membrane</keyword>
<proteinExistence type="inferred from homology"/>
<feature type="transmembrane region" description="Helical" evidence="7">
    <location>
        <begin position="330"/>
        <end position="357"/>
    </location>
</feature>
<dbReference type="Pfam" id="PF02687">
    <property type="entry name" value="FtsX"/>
    <property type="match status" value="1"/>
</dbReference>
<reference evidence="10" key="1">
    <citation type="journal article" date="2019" name="Int. J. Syst. Evol. Microbiol.">
        <title>The Global Catalogue of Microorganisms (GCM) 10K type strain sequencing project: providing services to taxonomists for standard genome sequencing and annotation.</title>
        <authorList>
            <consortium name="The Broad Institute Genomics Platform"/>
            <consortium name="The Broad Institute Genome Sequencing Center for Infectious Disease"/>
            <person name="Wu L."/>
            <person name="Ma J."/>
        </authorList>
    </citation>
    <scope>NUCLEOTIDE SEQUENCE [LARGE SCALE GENOMIC DNA]</scope>
    <source>
        <strain evidence="10">GH52</strain>
    </source>
</reference>
<feature type="domain" description="ABC3 transporter permease C-terminal" evidence="8">
    <location>
        <begin position="286"/>
        <end position="397"/>
    </location>
</feature>
<evidence type="ECO:0000256" key="5">
    <source>
        <dbReference type="ARBA" id="ARBA00023136"/>
    </source>
</evidence>
<dbReference type="EMBL" id="JBHUHO010000008">
    <property type="protein sequence ID" value="MFD2114775.1"/>
    <property type="molecule type" value="Genomic_DNA"/>
</dbReference>
<evidence type="ECO:0000256" key="4">
    <source>
        <dbReference type="ARBA" id="ARBA00022989"/>
    </source>
</evidence>
<organism evidence="9 10">
    <name type="scientific">Paenibacillus yanchengensis</name>
    <dbReference type="NCBI Taxonomy" id="2035833"/>
    <lineage>
        <taxon>Bacteria</taxon>
        <taxon>Bacillati</taxon>
        <taxon>Bacillota</taxon>
        <taxon>Bacilli</taxon>
        <taxon>Bacillales</taxon>
        <taxon>Paenibacillaceae</taxon>
        <taxon>Paenibacillus</taxon>
    </lineage>
</organism>
<dbReference type="RefSeq" id="WP_377769789.1">
    <property type="nucleotide sequence ID" value="NZ_JBHUHO010000008.1"/>
</dbReference>
<evidence type="ECO:0000256" key="2">
    <source>
        <dbReference type="ARBA" id="ARBA00022475"/>
    </source>
</evidence>
<evidence type="ECO:0000256" key="1">
    <source>
        <dbReference type="ARBA" id="ARBA00004651"/>
    </source>
</evidence>
<dbReference type="Proteomes" id="UP001597362">
    <property type="component" value="Unassembled WGS sequence"/>
</dbReference>
<evidence type="ECO:0000313" key="9">
    <source>
        <dbReference type="EMBL" id="MFD2114775.1"/>
    </source>
</evidence>
<gene>
    <name evidence="9" type="ORF">ACFSJH_03305</name>
</gene>
<comment type="subcellular location">
    <subcellularLocation>
        <location evidence="1">Cell membrane</location>
        <topology evidence="1">Multi-pass membrane protein</topology>
    </subcellularLocation>
</comment>
<name>A0ABW4YGB8_9BACL</name>
<feature type="transmembrane region" description="Helical" evidence="7">
    <location>
        <begin position="16"/>
        <end position="41"/>
    </location>
</feature>
<keyword evidence="2" id="KW-1003">Cell membrane</keyword>
<feature type="transmembrane region" description="Helical" evidence="7">
    <location>
        <begin position="287"/>
        <end position="309"/>
    </location>
</feature>
<comment type="similarity">
    <text evidence="6">Belongs to the ABC-4 integral membrane protein family.</text>
</comment>
<protein>
    <submittedName>
        <fullName evidence="9">FtsX-like permease family protein</fullName>
    </submittedName>
</protein>
<keyword evidence="4 7" id="KW-1133">Transmembrane helix</keyword>
<accession>A0ABW4YGB8</accession>
<dbReference type="InterPro" id="IPR050250">
    <property type="entry name" value="Macrolide_Exporter_MacB"/>
</dbReference>